<dbReference type="Proteomes" id="UP000789572">
    <property type="component" value="Unassembled WGS sequence"/>
</dbReference>
<keyword evidence="3" id="KW-1185">Reference proteome</keyword>
<evidence type="ECO:0000313" key="3">
    <source>
        <dbReference type="Proteomes" id="UP000789572"/>
    </source>
</evidence>
<feature type="signal peptide" evidence="1">
    <location>
        <begin position="1"/>
        <end position="25"/>
    </location>
</feature>
<gene>
    <name evidence="2" type="ORF">POCULU_LOCUS6602</name>
</gene>
<dbReference type="AlphaFoldDB" id="A0A9N9G429"/>
<evidence type="ECO:0000256" key="1">
    <source>
        <dbReference type="SAM" id="SignalP"/>
    </source>
</evidence>
<keyword evidence="1" id="KW-0732">Signal</keyword>
<protein>
    <submittedName>
        <fullName evidence="2">6047_t:CDS:1</fullName>
    </submittedName>
</protein>
<reference evidence="2" key="1">
    <citation type="submission" date="2021-06" db="EMBL/GenBank/DDBJ databases">
        <authorList>
            <person name="Kallberg Y."/>
            <person name="Tangrot J."/>
            <person name="Rosling A."/>
        </authorList>
    </citation>
    <scope>NUCLEOTIDE SEQUENCE</scope>
    <source>
        <strain evidence="2">IA702</strain>
    </source>
</reference>
<organism evidence="2 3">
    <name type="scientific">Paraglomus occultum</name>
    <dbReference type="NCBI Taxonomy" id="144539"/>
    <lineage>
        <taxon>Eukaryota</taxon>
        <taxon>Fungi</taxon>
        <taxon>Fungi incertae sedis</taxon>
        <taxon>Mucoromycota</taxon>
        <taxon>Glomeromycotina</taxon>
        <taxon>Glomeromycetes</taxon>
        <taxon>Paraglomerales</taxon>
        <taxon>Paraglomeraceae</taxon>
        <taxon>Paraglomus</taxon>
    </lineage>
</organism>
<dbReference type="EMBL" id="CAJVPJ010001253">
    <property type="protein sequence ID" value="CAG8583351.1"/>
    <property type="molecule type" value="Genomic_DNA"/>
</dbReference>
<feature type="chain" id="PRO_5040140755" evidence="1">
    <location>
        <begin position="26"/>
        <end position="131"/>
    </location>
</feature>
<accession>A0A9N9G429</accession>
<evidence type="ECO:0000313" key="2">
    <source>
        <dbReference type="EMBL" id="CAG8583351.1"/>
    </source>
</evidence>
<sequence>MNPLRNKFLGLFVILVVMLATLTASNPIPELEKREDPVMNVPSPGPGQRKMNSIQNVSWWCNKCSSKAKVDVKITNARDANFATFTGHNAKSGSLSFVIDPKWARVGFLYLVQVTLHGHPEVSGFSSSFEV</sequence>
<name>A0A9N9G429_9GLOM</name>
<proteinExistence type="predicted"/>
<comment type="caution">
    <text evidence="2">The sequence shown here is derived from an EMBL/GenBank/DDBJ whole genome shotgun (WGS) entry which is preliminary data.</text>
</comment>
<feature type="non-terminal residue" evidence="2">
    <location>
        <position position="131"/>
    </location>
</feature>
<dbReference type="OrthoDB" id="2313472at2759"/>